<protein>
    <submittedName>
        <fullName evidence="1">Uncharacterized protein</fullName>
    </submittedName>
</protein>
<proteinExistence type="predicted"/>
<dbReference type="HOGENOM" id="CLU_2062185_0_0_1"/>
<dbReference type="Proteomes" id="UP000002059">
    <property type="component" value="Partially assembled WGS sequence"/>
</dbReference>
<sequence>MVHGFSKKWDDQTRMTRRGCEKVFEMVAERRNRGGQPGYMAQLTAVKEPTGNNGALRRVIEAKERDNSIPRWVGTAVTRRDSDGRRLKLEGGWEIVAEKVGDVALGEGNLGTPSSQSSL</sequence>
<reference evidence="1 2" key="1">
    <citation type="journal article" date="2011" name="PLoS Genet.">
        <title>Comparative genomic analysis of human fungal pathogens causing paracoccidioidomycosis.</title>
        <authorList>
            <person name="Desjardins C.A."/>
            <person name="Champion M.D."/>
            <person name="Holder J.W."/>
            <person name="Muszewska A."/>
            <person name="Goldberg J."/>
            <person name="Bailao A.M."/>
            <person name="Brigido M.M."/>
            <person name="Ferreira M.E."/>
            <person name="Garcia A.M."/>
            <person name="Grynberg M."/>
            <person name="Gujja S."/>
            <person name="Heiman D.I."/>
            <person name="Henn M.R."/>
            <person name="Kodira C.D."/>
            <person name="Leon-Narvaez H."/>
            <person name="Longo L.V."/>
            <person name="Ma L.J."/>
            <person name="Malavazi I."/>
            <person name="Matsuo A.L."/>
            <person name="Morais F.V."/>
            <person name="Pereira M."/>
            <person name="Rodriguez-Brito S."/>
            <person name="Sakthikumar S."/>
            <person name="Salem-Izacc S.M."/>
            <person name="Sykes S.M."/>
            <person name="Teixeira M.M."/>
            <person name="Vallejo M.C."/>
            <person name="Walter M.E."/>
            <person name="Yandava C."/>
            <person name="Young S."/>
            <person name="Zeng Q."/>
            <person name="Zucker J."/>
            <person name="Felipe M.S."/>
            <person name="Goldman G.H."/>
            <person name="Haas B.J."/>
            <person name="McEwen J.G."/>
            <person name="Nino-Vega G."/>
            <person name="Puccia R."/>
            <person name="San-Blas G."/>
            <person name="Soares C.M."/>
            <person name="Birren B.W."/>
            <person name="Cuomo C.A."/>
        </authorList>
    </citation>
    <scope>NUCLEOTIDE SEQUENCE [LARGE SCALE GENOMIC DNA]</scope>
    <source>
        <strain evidence="2">ATCC MYA-826 / Pb01</strain>
    </source>
</reference>
<evidence type="ECO:0000313" key="1">
    <source>
        <dbReference type="EMBL" id="KGQ01006.1"/>
    </source>
</evidence>
<keyword evidence="2" id="KW-1185">Reference proteome</keyword>
<dbReference type="GeneID" id="26971019"/>
<dbReference type="AlphaFoldDB" id="A0A0A2UZJ8"/>
<accession>A0A0A2UZJ8</accession>
<organism evidence="1 2">
    <name type="scientific">Paracoccidioides lutzii (strain ATCC MYA-826 / Pb01)</name>
    <name type="common">Paracoccidioides brasiliensis</name>
    <dbReference type="NCBI Taxonomy" id="502779"/>
    <lineage>
        <taxon>Eukaryota</taxon>
        <taxon>Fungi</taxon>
        <taxon>Dikarya</taxon>
        <taxon>Ascomycota</taxon>
        <taxon>Pezizomycotina</taxon>
        <taxon>Eurotiomycetes</taxon>
        <taxon>Eurotiomycetidae</taxon>
        <taxon>Onygenales</taxon>
        <taxon>Ajellomycetaceae</taxon>
        <taxon>Paracoccidioides</taxon>
    </lineage>
</organism>
<dbReference type="KEGG" id="pbl:PAAG_12317"/>
<name>A0A0A2UZJ8_PARBA</name>
<dbReference type="RefSeq" id="XP_015702567.1">
    <property type="nucleotide sequence ID" value="XM_015847823.1"/>
</dbReference>
<dbReference type="EMBL" id="KN294012">
    <property type="protein sequence ID" value="KGQ01006.1"/>
    <property type="molecule type" value="Genomic_DNA"/>
</dbReference>
<evidence type="ECO:0000313" key="2">
    <source>
        <dbReference type="Proteomes" id="UP000002059"/>
    </source>
</evidence>
<gene>
    <name evidence="1" type="ORF">PAAG_12317</name>
</gene>
<dbReference type="VEuPathDB" id="FungiDB:PAAG_12317"/>